<feature type="compositionally biased region" description="Basic and acidic residues" evidence="1">
    <location>
        <begin position="1"/>
        <end position="10"/>
    </location>
</feature>
<feature type="compositionally biased region" description="Basic and acidic residues" evidence="1">
    <location>
        <begin position="34"/>
        <end position="72"/>
    </location>
</feature>
<feature type="compositionally biased region" description="Basic and acidic residues" evidence="1">
    <location>
        <begin position="116"/>
        <end position="129"/>
    </location>
</feature>
<evidence type="ECO:0000256" key="1">
    <source>
        <dbReference type="SAM" id="MobiDB-lite"/>
    </source>
</evidence>
<name>A0ABQ7AG70_BRACR</name>
<sequence>MQSRQDKQQQDQHTGIIQSTNENHAIKTNNNKINKRESCNHSEEVDRQLNLKAVEKKNIPFSDRRRGLKEDVGYLSPSTEARERTGESRERREKIAPHRSKPETLEFGCRSLSPSRETRERQERVVREEKRSLPYTDAFSNRMLPPVTKDQPKNILMRDVRLNFL</sequence>
<feature type="compositionally biased region" description="Basic and acidic residues" evidence="1">
    <location>
        <begin position="80"/>
        <end position="104"/>
    </location>
</feature>
<feature type="compositionally biased region" description="Polar residues" evidence="1">
    <location>
        <begin position="13"/>
        <end position="32"/>
    </location>
</feature>
<keyword evidence="3" id="KW-1185">Reference proteome</keyword>
<protein>
    <submittedName>
        <fullName evidence="2">Uncharacterized protein</fullName>
    </submittedName>
</protein>
<feature type="region of interest" description="Disordered" evidence="1">
    <location>
        <begin position="1"/>
        <end position="129"/>
    </location>
</feature>
<evidence type="ECO:0000313" key="2">
    <source>
        <dbReference type="EMBL" id="KAF3496658.1"/>
    </source>
</evidence>
<dbReference type="EMBL" id="QGKV02002055">
    <property type="protein sequence ID" value="KAF3496658.1"/>
    <property type="molecule type" value="Genomic_DNA"/>
</dbReference>
<accession>A0ABQ7AG70</accession>
<gene>
    <name evidence="2" type="ORF">DY000_02052257</name>
</gene>
<reference evidence="2 3" key="1">
    <citation type="journal article" date="2020" name="BMC Genomics">
        <title>Intraspecific diversification of the crop wild relative Brassica cretica Lam. using demographic model selection.</title>
        <authorList>
            <person name="Kioukis A."/>
            <person name="Michalopoulou V.A."/>
            <person name="Briers L."/>
            <person name="Pirintsos S."/>
            <person name="Studholme D.J."/>
            <person name="Pavlidis P."/>
            <person name="Sarris P.F."/>
        </authorList>
    </citation>
    <scope>NUCLEOTIDE SEQUENCE [LARGE SCALE GENOMIC DNA]</scope>
    <source>
        <strain evidence="3">cv. PFS-1207/04</strain>
    </source>
</reference>
<dbReference type="Proteomes" id="UP000266723">
    <property type="component" value="Unassembled WGS sequence"/>
</dbReference>
<proteinExistence type="predicted"/>
<organism evidence="2 3">
    <name type="scientific">Brassica cretica</name>
    <name type="common">Mustard</name>
    <dbReference type="NCBI Taxonomy" id="69181"/>
    <lineage>
        <taxon>Eukaryota</taxon>
        <taxon>Viridiplantae</taxon>
        <taxon>Streptophyta</taxon>
        <taxon>Embryophyta</taxon>
        <taxon>Tracheophyta</taxon>
        <taxon>Spermatophyta</taxon>
        <taxon>Magnoliopsida</taxon>
        <taxon>eudicotyledons</taxon>
        <taxon>Gunneridae</taxon>
        <taxon>Pentapetalae</taxon>
        <taxon>rosids</taxon>
        <taxon>malvids</taxon>
        <taxon>Brassicales</taxon>
        <taxon>Brassicaceae</taxon>
        <taxon>Brassiceae</taxon>
        <taxon>Brassica</taxon>
    </lineage>
</organism>
<comment type="caution">
    <text evidence="2">The sequence shown here is derived from an EMBL/GenBank/DDBJ whole genome shotgun (WGS) entry which is preliminary data.</text>
</comment>
<evidence type="ECO:0000313" key="3">
    <source>
        <dbReference type="Proteomes" id="UP000266723"/>
    </source>
</evidence>